<evidence type="ECO:0000313" key="2">
    <source>
        <dbReference type="EMBL" id="KHO01193.1"/>
    </source>
</evidence>
<comment type="caution">
    <text evidence="2">The sequence shown here is derived from an EMBL/GenBank/DDBJ whole genome shotgun (WGS) entry which is preliminary data.</text>
</comment>
<feature type="compositionally biased region" description="Pro residues" evidence="1">
    <location>
        <begin position="365"/>
        <end position="381"/>
    </location>
</feature>
<reference evidence="2 3" key="1">
    <citation type="journal article" date="2014" name="Proc. Natl. Acad. Sci. U.S.A.">
        <title>Trajectory and genomic determinants of fungal-pathogen speciation and host adaptation.</title>
        <authorList>
            <person name="Hu X."/>
            <person name="Xiao G."/>
            <person name="Zheng P."/>
            <person name="Shang Y."/>
            <person name="Su Y."/>
            <person name="Zhang X."/>
            <person name="Liu X."/>
            <person name="Zhan S."/>
            <person name="St Leger R.J."/>
            <person name="Wang C."/>
        </authorList>
    </citation>
    <scope>NUCLEOTIDE SEQUENCE [LARGE SCALE GENOMIC DNA]</scope>
    <source>
        <strain evidence="2 3">ARSEF 1941</strain>
    </source>
</reference>
<dbReference type="AlphaFoldDB" id="A0A0B2X603"/>
<dbReference type="RefSeq" id="XP_040682258.1">
    <property type="nucleotide sequence ID" value="XM_040818993.1"/>
</dbReference>
<feature type="region of interest" description="Disordered" evidence="1">
    <location>
        <begin position="250"/>
        <end position="456"/>
    </location>
</feature>
<organism evidence="2 3">
    <name type="scientific">Metarhizium album (strain ARSEF 1941)</name>
    <dbReference type="NCBI Taxonomy" id="1081103"/>
    <lineage>
        <taxon>Eukaryota</taxon>
        <taxon>Fungi</taxon>
        <taxon>Dikarya</taxon>
        <taxon>Ascomycota</taxon>
        <taxon>Pezizomycotina</taxon>
        <taxon>Sordariomycetes</taxon>
        <taxon>Hypocreomycetidae</taxon>
        <taxon>Hypocreales</taxon>
        <taxon>Clavicipitaceae</taxon>
        <taxon>Metarhizium</taxon>
    </lineage>
</organism>
<accession>A0A0B2X603</accession>
<dbReference type="EMBL" id="AZHE01000001">
    <property type="protein sequence ID" value="KHO01193.1"/>
    <property type="molecule type" value="Genomic_DNA"/>
</dbReference>
<evidence type="ECO:0000313" key="3">
    <source>
        <dbReference type="Proteomes" id="UP000030816"/>
    </source>
</evidence>
<feature type="compositionally biased region" description="Basic and acidic residues" evidence="1">
    <location>
        <begin position="438"/>
        <end position="456"/>
    </location>
</feature>
<dbReference type="STRING" id="1081103.A0A0B2X603"/>
<sequence>MLDDNLPTFRLQQSSENPQNTLLYFTHNGSEPSPEYLLKRPLPSESRNQYALGLLHVSHPSVTYAEVLVKPERAQPSLSAAELRAQNGVSTPVPPPTPEAFSVLLYNPDQSITVKRNHGSWSKSDTWDFEVPERSFRVPSSSRIDRETAPAVPELEPKLVFRWRRDGRLSKDMTCYMSGRSVGGKKSKEPDITVAMFHAGRTAAAVTIYEPNLARVDIEDRKGLEVVLILSAEVIRDLYLVPRQDPFNTAVAPAPAPSPSPSASRPSGPPASPPRQQIPAASGALGLGGPAAGPAVQQSDVDAETKRLQAMVAEEKRQAKEREKRDAQEQRRIRKMLEAEENERRRREAEVERETERLRRQYGVPAPPGGGPPSSSPALPPRPDRNQHYASGALGRGQPPMPPRPNSVGSQPGPPSSCGGGRKKHSGPFGGSVSGLFHRSDEDRRDKVEKKRSVHF</sequence>
<protein>
    <submittedName>
        <fullName evidence="2">Uncharacterized protein</fullName>
    </submittedName>
</protein>
<evidence type="ECO:0000256" key="1">
    <source>
        <dbReference type="SAM" id="MobiDB-lite"/>
    </source>
</evidence>
<dbReference type="Proteomes" id="UP000030816">
    <property type="component" value="Unassembled WGS sequence"/>
</dbReference>
<dbReference type="GeneID" id="63734649"/>
<dbReference type="OrthoDB" id="3357341at2759"/>
<proteinExistence type="predicted"/>
<feature type="compositionally biased region" description="Basic and acidic residues" evidence="1">
    <location>
        <begin position="303"/>
        <end position="359"/>
    </location>
</feature>
<keyword evidence="3" id="KW-1185">Reference proteome</keyword>
<dbReference type="HOGENOM" id="CLU_028621_0_0_1"/>
<name>A0A0B2X603_METAS</name>
<gene>
    <name evidence="2" type="ORF">MAM_00194</name>
</gene>